<feature type="non-terminal residue" evidence="2">
    <location>
        <position position="1"/>
    </location>
</feature>
<dbReference type="AlphaFoldDB" id="A0A009S6D1"/>
<dbReference type="Gene3D" id="3.30.70.920">
    <property type="match status" value="1"/>
</dbReference>
<organism evidence="2 4">
    <name type="scientific">Acinetobacter baumannii 99063</name>
    <dbReference type="NCBI Taxonomy" id="1310630"/>
    <lineage>
        <taxon>Bacteria</taxon>
        <taxon>Pseudomonadati</taxon>
        <taxon>Pseudomonadota</taxon>
        <taxon>Gammaproteobacteria</taxon>
        <taxon>Moraxellales</taxon>
        <taxon>Moraxellaceae</taxon>
        <taxon>Acinetobacter</taxon>
        <taxon>Acinetobacter calcoaceticus/baumannii complex</taxon>
    </lineage>
</organism>
<reference evidence="2 4" key="1">
    <citation type="submission" date="2014-02" db="EMBL/GenBank/DDBJ databases">
        <title>Comparative genomics and transcriptomics to identify genetic mechanisms underlying the emergence of carbapenem resistant Acinetobacter baumannii (CRAb).</title>
        <authorList>
            <person name="Harris A.D."/>
            <person name="Johnson K.J."/>
            <person name="George J."/>
            <person name="Shefchek K."/>
            <person name="Daugherty S.C."/>
            <person name="Parankush S."/>
            <person name="Sadzewicz L."/>
            <person name="Tallon L."/>
            <person name="Sengamalay N."/>
            <person name="Hazen T.H."/>
            <person name="Rasko D.A."/>
        </authorList>
    </citation>
    <scope>NUCLEOTIDE SEQUENCE [LARGE SCALE GENOMIC DNA]</scope>
    <source>
        <strain evidence="2 4">99063</strain>
    </source>
</reference>
<dbReference type="EMBL" id="JEXJ01000055">
    <property type="protein sequence ID" value="EXC48942.1"/>
    <property type="molecule type" value="Genomic_DNA"/>
</dbReference>
<dbReference type="InterPro" id="IPR019887">
    <property type="entry name" value="Tscrpt_reg_AsnC/Lrp_C"/>
</dbReference>
<name>A0A009S6D1_ACIBA</name>
<proteinExistence type="predicted"/>
<evidence type="ECO:0000313" key="3">
    <source>
        <dbReference type="EMBL" id="EXC48942.1"/>
    </source>
</evidence>
<accession>A0A009S6D1</accession>
<feature type="domain" description="Transcription regulator AsnC/Lrp ligand binding" evidence="1">
    <location>
        <begin position="1"/>
        <end position="49"/>
    </location>
</feature>
<protein>
    <submittedName>
        <fullName evidence="2">AsnC family protein</fullName>
    </submittedName>
</protein>
<evidence type="ECO:0000313" key="4">
    <source>
        <dbReference type="Proteomes" id="UP000020735"/>
    </source>
</evidence>
<gene>
    <name evidence="3" type="ORF">J529_2897</name>
    <name evidence="2" type="ORF">J529_4447</name>
</gene>
<evidence type="ECO:0000259" key="1">
    <source>
        <dbReference type="Pfam" id="PF01037"/>
    </source>
</evidence>
<dbReference type="Proteomes" id="UP000020735">
    <property type="component" value="Unassembled WGS sequence"/>
</dbReference>
<dbReference type="EMBL" id="JEXJ01000274">
    <property type="protein sequence ID" value="EXC37466.1"/>
    <property type="molecule type" value="Genomic_DNA"/>
</dbReference>
<dbReference type="InterPro" id="IPR011008">
    <property type="entry name" value="Dimeric_a/b-barrel"/>
</dbReference>
<evidence type="ECO:0000313" key="2">
    <source>
        <dbReference type="EMBL" id="EXC37466.1"/>
    </source>
</evidence>
<dbReference type="Pfam" id="PF01037">
    <property type="entry name" value="AsnC_trans_reg"/>
    <property type="match status" value="1"/>
</dbReference>
<sequence length="56" mass="6251">VINAYIITGESNYVLHVATKDLNSFSHFVINTLNKIKGVVSINSKIILQKIIQKPL</sequence>
<comment type="caution">
    <text evidence="2">The sequence shown here is derived from an EMBL/GenBank/DDBJ whole genome shotgun (WGS) entry which is preliminary data.</text>
</comment>
<dbReference type="SUPFAM" id="SSF54909">
    <property type="entry name" value="Dimeric alpha+beta barrel"/>
    <property type="match status" value="1"/>
</dbReference>